<proteinExistence type="predicted"/>
<name>A0A8T1V6E2_9STRA</name>
<dbReference type="AlphaFoldDB" id="A0A8T1V6E2"/>
<feature type="compositionally biased region" description="Polar residues" evidence="1">
    <location>
        <begin position="280"/>
        <end position="292"/>
    </location>
</feature>
<keyword evidence="3" id="KW-1185">Reference proteome</keyword>
<accession>A0A8T1V6E2</accession>
<comment type="caution">
    <text evidence="2">The sequence shown here is derived from an EMBL/GenBank/DDBJ whole genome shotgun (WGS) entry which is preliminary data.</text>
</comment>
<evidence type="ECO:0000256" key="1">
    <source>
        <dbReference type="SAM" id="MobiDB-lite"/>
    </source>
</evidence>
<feature type="region of interest" description="Disordered" evidence="1">
    <location>
        <begin position="221"/>
        <end position="303"/>
    </location>
</feature>
<reference evidence="2" key="1">
    <citation type="submission" date="2021-02" db="EMBL/GenBank/DDBJ databases">
        <authorList>
            <person name="Palmer J.M."/>
        </authorList>
    </citation>
    <scope>NUCLEOTIDE SEQUENCE</scope>
    <source>
        <strain evidence="2">SCRP734</strain>
    </source>
</reference>
<gene>
    <name evidence="2" type="ORF">PHYPSEUDO_015621</name>
</gene>
<evidence type="ECO:0000313" key="2">
    <source>
        <dbReference type="EMBL" id="KAG7375679.1"/>
    </source>
</evidence>
<evidence type="ECO:0000313" key="3">
    <source>
        <dbReference type="Proteomes" id="UP000694044"/>
    </source>
</evidence>
<feature type="region of interest" description="Disordered" evidence="1">
    <location>
        <begin position="321"/>
        <end position="344"/>
    </location>
</feature>
<feature type="compositionally biased region" description="Polar residues" evidence="1">
    <location>
        <begin position="226"/>
        <end position="239"/>
    </location>
</feature>
<dbReference type="EMBL" id="JAGDFM010000996">
    <property type="protein sequence ID" value="KAG7375679.1"/>
    <property type="molecule type" value="Genomic_DNA"/>
</dbReference>
<sequence length="457" mass="49739">MSASYFYLRPGIFSVIGFTYGKVEGVGTPGGKARVKLVSSGRWTEEHAQVVEVTETEIASRGVTAEEALNGAGTFVGSAICTSRVRPGGARVWDYGLVVGYKWDAEQQHGALDVNFGGTEVSIVYMPDSTQDVAVEIYALQPCGGQITSQIMVSEMEHQHVRVYNKFNGVDCTPTRDSKTLLAGAGGGSPPYLDYVFYREGGRPHPTGVVFGESIFDDVESHGRDTTTSSVYQPATASGTEIVRSDGLSDSEDDDHDVGTQKRVPPRAEEPPESKRRRQSACTNESTTQIRPSQAPAGPTTAGLRLDPVVDQLISLHRSGTVTDNSAQAAVNRGEDTTSKTHFQPTGMQTTFHLALVNGKYASFTAQQFVEFVQVHWRKIGFFPHPAVLRGLFGWDFGTRGLSILHFVRVTELEKRERVRRTDMSNFSKKNTIPVPPEAAEFSVLAGAVDVLSNVTR</sequence>
<dbReference type="Proteomes" id="UP000694044">
    <property type="component" value="Unassembled WGS sequence"/>
</dbReference>
<dbReference type="OrthoDB" id="128873at2759"/>
<organism evidence="2 3">
    <name type="scientific">Phytophthora pseudosyringae</name>
    <dbReference type="NCBI Taxonomy" id="221518"/>
    <lineage>
        <taxon>Eukaryota</taxon>
        <taxon>Sar</taxon>
        <taxon>Stramenopiles</taxon>
        <taxon>Oomycota</taxon>
        <taxon>Peronosporomycetes</taxon>
        <taxon>Peronosporales</taxon>
        <taxon>Peronosporaceae</taxon>
        <taxon>Phytophthora</taxon>
    </lineage>
</organism>
<protein>
    <submittedName>
        <fullName evidence="2">Uncharacterized protein</fullName>
    </submittedName>
</protein>